<keyword evidence="2" id="KW-1185">Reference proteome</keyword>
<sequence length="377" mass="43017">MNIYNNINKIIVKNFCKKSKMSTLLLLCVISIIIFRNTSYSKEKKECPKIIIVSGWENGADIGDAPGEYQFWVERLRLNKRVPISGISTQVLRRNKDGVYGIVLKDGVIDLSALALDKHFDLHQTYWIFTGISGVNPNIASVGSVAWARWVVDGDALREIDDREIPKGWPYGLYAIGAEKPNTLPDNPNHYGSITDAQQLTKAYPLNQGLERWAYMISRNTALRDDPILMERRAKWKKYPNAQKPPMILEGETLGALRYWHGVQRNQWAEDWVHLWTRNQGVFVMTNEESQTNQIEMRFLSRLGYIDADRIMVLRSGSNFTMPSPGTSLIQSMGDEGPGQVAAFDNNERAGAPVVEELIRHWSHYRSHIPSERPSRE</sequence>
<proteinExistence type="predicted"/>
<dbReference type="Pfam" id="PF06516">
    <property type="entry name" value="NUP"/>
    <property type="match status" value="1"/>
</dbReference>
<organism evidence="1 2">
    <name type="scientific">Gluconobacter sphaericus NBRC 12467</name>
    <dbReference type="NCBI Taxonomy" id="1307951"/>
    <lineage>
        <taxon>Bacteria</taxon>
        <taxon>Pseudomonadati</taxon>
        <taxon>Pseudomonadota</taxon>
        <taxon>Alphaproteobacteria</taxon>
        <taxon>Acetobacterales</taxon>
        <taxon>Acetobacteraceae</taxon>
        <taxon>Gluconobacter</taxon>
    </lineage>
</organism>
<dbReference type="InterPro" id="IPR009486">
    <property type="entry name" value="Pur_nuclsid_perm"/>
</dbReference>
<name>A0AA37SNI3_9PROT</name>
<dbReference type="GO" id="GO:0055085">
    <property type="term" value="P:transmembrane transport"/>
    <property type="evidence" value="ECO:0007669"/>
    <property type="project" value="InterPro"/>
</dbReference>
<dbReference type="AlphaFoldDB" id="A0AA37SNI3"/>
<dbReference type="PIRSF" id="PIRSF013171">
    <property type="entry name" value="Pur_nuclsid_perm"/>
    <property type="match status" value="1"/>
</dbReference>
<dbReference type="EMBL" id="BSNZ01000061">
    <property type="protein sequence ID" value="GLQ86324.1"/>
    <property type="molecule type" value="Genomic_DNA"/>
</dbReference>
<accession>A0AA37SNI3</accession>
<dbReference type="RefSeq" id="WP_228123798.1">
    <property type="nucleotide sequence ID" value="NZ_BARA01000114.1"/>
</dbReference>
<protein>
    <submittedName>
        <fullName evidence="1">NUP-family purine nucleoside permease</fullName>
    </submittedName>
</protein>
<dbReference type="Proteomes" id="UP001156708">
    <property type="component" value="Unassembled WGS sequence"/>
</dbReference>
<reference evidence="2" key="1">
    <citation type="journal article" date="2019" name="Int. J. Syst. Evol. Microbiol.">
        <title>The Global Catalogue of Microorganisms (GCM) 10K type strain sequencing project: providing services to taxonomists for standard genome sequencing and annotation.</title>
        <authorList>
            <consortium name="The Broad Institute Genomics Platform"/>
            <consortium name="The Broad Institute Genome Sequencing Center for Infectious Disease"/>
            <person name="Wu L."/>
            <person name="Ma J."/>
        </authorList>
    </citation>
    <scope>NUCLEOTIDE SEQUENCE [LARGE SCALE GENOMIC DNA]</scope>
    <source>
        <strain evidence="2">NBRC 12467</strain>
    </source>
</reference>
<evidence type="ECO:0000313" key="2">
    <source>
        <dbReference type="Proteomes" id="UP001156708"/>
    </source>
</evidence>
<comment type="caution">
    <text evidence="1">The sequence shown here is derived from an EMBL/GenBank/DDBJ whole genome shotgun (WGS) entry which is preliminary data.</text>
</comment>
<gene>
    <name evidence="1" type="ORF">GCM10007872_32390</name>
</gene>
<evidence type="ECO:0000313" key="1">
    <source>
        <dbReference type="EMBL" id="GLQ86324.1"/>
    </source>
</evidence>
<dbReference type="PANTHER" id="PTHR38643:SF1">
    <property type="entry name" value="PURINE NUCLEOSIDE PERMEASE C285.05-RELATED"/>
    <property type="match status" value="1"/>
</dbReference>
<dbReference type="PANTHER" id="PTHR38643">
    <property type="entry name" value="PURINE NUCLEOSIDE PERMEASE C285.05-RELATED"/>
    <property type="match status" value="1"/>
</dbReference>